<comment type="caution">
    <text evidence="1">The sequence shown here is derived from an EMBL/GenBank/DDBJ whole genome shotgun (WGS) entry which is preliminary data.</text>
</comment>
<dbReference type="Proteomes" id="UP000196102">
    <property type="component" value="Unassembled WGS sequence"/>
</dbReference>
<reference evidence="2" key="1">
    <citation type="journal article" date="2017" name="Proc. Natl. Acad. Sci. U.S.A.">
        <title>Simulation of Deepwater Horizon oil plume reveals substrate specialization within a complex community of hydrocarbon-degraders.</title>
        <authorList>
            <person name="Hu P."/>
            <person name="Dubinsky E.A."/>
            <person name="Probst A.J."/>
            <person name="Wang J."/>
            <person name="Sieber C.M.K."/>
            <person name="Tom L.M."/>
            <person name="Gardinali P."/>
            <person name="Banfield J.F."/>
            <person name="Atlas R.M."/>
            <person name="Andersen G.L."/>
        </authorList>
    </citation>
    <scope>NUCLEOTIDE SEQUENCE [LARGE SCALE GENOMIC DNA]</scope>
</reference>
<sequence length="271" mass="30569">MRRFYKYLIALIVLSSCSDVVELDLNNTDSRLVIDAVMQRNESGTTYTRIQLTRSAGFYDEDLVFVNDATITITDSEGTVTPIPFRENGVYDSNFPFIRINNPTNISYTLNINDNGEIYTATEVLQQTVPLIEVEQETISGFGDDITEITAFFNDPPEEGNFYLFEYLDGENDEVDIGDDEFTNGNRSQTTFFLEELEAGTPTTITIEGIDQRCYNFYETLLQQSDGGGGGPFATQPAVVRGNIVNIANTDRFPFGYFRISEVFEIEYTVQ</sequence>
<dbReference type="InterPro" id="IPR025345">
    <property type="entry name" value="DUF4249"/>
</dbReference>
<evidence type="ECO:0000313" key="1">
    <source>
        <dbReference type="EMBL" id="OUS17067.1"/>
    </source>
</evidence>
<dbReference type="Pfam" id="PF14054">
    <property type="entry name" value="DUF4249"/>
    <property type="match status" value="1"/>
</dbReference>
<evidence type="ECO:0000313" key="2">
    <source>
        <dbReference type="Proteomes" id="UP000196102"/>
    </source>
</evidence>
<gene>
    <name evidence="1" type="ORF">A9Q93_05145</name>
</gene>
<dbReference type="RefSeq" id="WP_303686327.1">
    <property type="nucleotide sequence ID" value="NZ_CAJXYO010000049.1"/>
</dbReference>
<accession>A0A1Z8B3A4</accession>
<dbReference type="PROSITE" id="PS51257">
    <property type="entry name" value="PROKAR_LIPOPROTEIN"/>
    <property type="match status" value="1"/>
</dbReference>
<dbReference type="EMBL" id="MAAX01000084">
    <property type="protein sequence ID" value="OUS17067.1"/>
    <property type="molecule type" value="Genomic_DNA"/>
</dbReference>
<proteinExistence type="predicted"/>
<name>A0A1Z8B3A4_9FLAO</name>
<dbReference type="AlphaFoldDB" id="A0A1Z8B3A4"/>
<organism evidence="1 2">
    <name type="scientific">Nonlabens dokdonensis</name>
    <dbReference type="NCBI Taxonomy" id="328515"/>
    <lineage>
        <taxon>Bacteria</taxon>
        <taxon>Pseudomonadati</taxon>
        <taxon>Bacteroidota</taxon>
        <taxon>Flavobacteriia</taxon>
        <taxon>Flavobacteriales</taxon>
        <taxon>Flavobacteriaceae</taxon>
        <taxon>Nonlabens</taxon>
    </lineage>
</organism>
<evidence type="ECO:0008006" key="3">
    <source>
        <dbReference type="Google" id="ProtNLM"/>
    </source>
</evidence>
<protein>
    <recommendedName>
        <fullName evidence="3">DUF4249 domain-containing protein</fullName>
    </recommendedName>
</protein>